<feature type="domain" description="ABC transmembrane type-1" evidence="12">
    <location>
        <begin position="1051"/>
        <end position="1335"/>
    </location>
</feature>
<evidence type="ECO:0000313" key="14">
    <source>
        <dbReference type="Proteomes" id="UP001497383"/>
    </source>
</evidence>
<feature type="transmembrane region" description="Helical" evidence="10">
    <location>
        <begin position="556"/>
        <end position="580"/>
    </location>
</feature>
<evidence type="ECO:0000256" key="5">
    <source>
        <dbReference type="ARBA" id="ARBA00022741"/>
    </source>
</evidence>
<evidence type="ECO:0000256" key="6">
    <source>
        <dbReference type="ARBA" id="ARBA00022840"/>
    </source>
</evidence>
<evidence type="ECO:0000259" key="12">
    <source>
        <dbReference type="PROSITE" id="PS50929"/>
    </source>
</evidence>
<dbReference type="GeneID" id="92205642"/>
<evidence type="ECO:0000259" key="11">
    <source>
        <dbReference type="PROSITE" id="PS50893"/>
    </source>
</evidence>
<feature type="domain" description="ABC transporter" evidence="11">
    <location>
        <begin position="683"/>
        <end position="919"/>
    </location>
</feature>
<dbReference type="RefSeq" id="XP_066827384.1">
    <property type="nucleotide sequence ID" value="XM_066974683.1"/>
</dbReference>
<feature type="transmembrane region" description="Helical" evidence="10">
    <location>
        <begin position="1091"/>
        <end position="1112"/>
    </location>
</feature>
<feature type="transmembrane region" description="Helical" evidence="10">
    <location>
        <begin position="201"/>
        <end position="220"/>
    </location>
</feature>
<feature type="transmembrane region" description="Helical" evidence="10">
    <location>
        <begin position="1049"/>
        <end position="1071"/>
    </location>
</feature>
<evidence type="ECO:0000256" key="7">
    <source>
        <dbReference type="ARBA" id="ARBA00022989"/>
    </source>
</evidence>
<dbReference type="InterPro" id="IPR003439">
    <property type="entry name" value="ABC_transporter-like_ATP-bd"/>
</dbReference>
<dbReference type="InterPro" id="IPR036640">
    <property type="entry name" value="ABC1_TM_sf"/>
</dbReference>
<dbReference type="CDD" id="cd18579">
    <property type="entry name" value="ABC_6TM_ABCC_D1"/>
    <property type="match status" value="1"/>
</dbReference>
<dbReference type="PANTHER" id="PTHR24223:SF443">
    <property type="entry name" value="MULTIDRUG-RESISTANCE LIKE PROTEIN 1, ISOFORM I"/>
    <property type="match status" value="1"/>
</dbReference>
<feature type="domain" description="ABC transmembrane type-1" evidence="12">
    <location>
        <begin position="331"/>
        <end position="619"/>
    </location>
</feature>
<dbReference type="Pfam" id="PF00005">
    <property type="entry name" value="ABC_tran"/>
    <property type="match status" value="2"/>
</dbReference>
<accession>A0ABP0ZDI4</accession>
<dbReference type="InterPro" id="IPR050173">
    <property type="entry name" value="ABC_transporter_C-like"/>
</dbReference>
<reference evidence="13 14" key="1">
    <citation type="submission" date="2024-03" db="EMBL/GenBank/DDBJ databases">
        <authorList>
            <person name="Brejova B."/>
        </authorList>
    </citation>
    <scope>NUCLEOTIDE SEQUENCE [LARGE SCALE GENOMIC DNA]</scope>
    <source>
        <strain evidence="13 14">CBS 14171</strain>
    </source>
</reference>
<keyword evidence="7 10" id="KW-1133">Transmembrane helix</keyword>
<dbReference type="Gene3D" id="3.40.50.300">
    <property type="entry name" value="P-loop containing nucleotide triphosphate hydrolases"/>
    <property type="match status" value="2"/>
</dbReference>
<proteinExistence type="predicted"/>
<evidence type="ECO:0000256" key="4">
    <source>
        <dbReference type="ARBA" id="ARBA00022737"/>
    </source>
</evidence>
<feature type="transmembrane region" description="Helical" evidence="10">
    <location>
        <begin position="479"/>
        <end position="502"/>
    </location>
</feature>
<evidence type="ECO:0000256" key="10">
    <source>
        <dbReference type="SAM" id="Phobius"/>
    </source>
</evidence>
<dbReference type="InterPro" id="IPR011527">
    <property type="entry name" value="ABC1_TM_dom"/>
</dbReference>
<keyword evidence="3 10" id="KW-0812">Transmembrane</keyword>
<dbReference type="PROSITE" id="PS50893">
    <property type="entry name" value="ABC_TRANSPORTER_2"/>
    <property type="match status" value="2"/>
</dbReference>
<comment type="subcellular location">
    <subcellularLocation>
        <location evidence="1">Vacuole membrane</location>
        <topology evidence="1">Multi-pass membrane protein</topology>
    </subcellularLocation>
</comment>
<dbReference type="Gene3D" id="1.20.1560.10">
    <property type="entry name" value="ABC transporter type 1, transmembrane domain"/>
    <property type="match status" value="2"/>
</dbReference>
<feature type="region of interest" description="Disordered" evidence="9">
    <location>
        <begin position="1492"/>
        <end position="1514"/>
    </location>
</feature>
<dbReference type="SUPFAM" id="SSF52540">
    <property type="entry name" value="P-loop containing nucleoside triphosphate hydrolases"/>
    <property type="match status" value="2"/>
</dbReference>
<organism evidence="13 14">
    <name type="scientific">Lodderomyces beijingensis</name>
    <dbReference type="NCBI Taxonomy" id="1775926"/>
    <lineage>
        <taxon>Eukaryota</taxon>
        <taxon>Fungi</taxon>
        <taxon>Dikarya</taxon>
        <taxon>Ascomycota</taxon>
        <taxon>Saccharomycotina</taxon>
        <taxon>Pichiomycetes</taxon>
        <taxon>Debaryomycetaceae</taxon>
        <taxon>Candida/Lodderomyces clade</taxon>
        <taxon>Lodderomyces</taxon>
    </lineage>
</organism>
<name>A0ABP0ZDI4_9ASCO</name>
<gene>
    <name evidence="13" type="ORF">LODBEIA_P04460</name>
</gene>
<dbReference type="SMART" id="SM00382">
    <property type="entry name" value="AAA"/>
    <property type="match status" value="2"/>
</dbReference>
<dbReference type="EMBL" id="OZ022405">
    <property type="protein sequence ID" value="CAK9435734.1"/>
    <property type="molecule type" value="Genomic_DNA"/>
</dbReference>
<dbReference type="Proteomes" id="UP001497383">
    <property type="component" value="Chromosome 1"/>
</dbReference>
<dbReference type="CDD" id="cd03244">
    <property type="entry name" value="ABCC_MRP_domain2"/>
    <property type="match status" value="1"/>
</dbReference>
<dbReference type="InterPro" id="IPR044726">
    <property type="entry name" value="ABCC_6TM_D2"/>
</dbReference>
<dbReference type="PANTHER" id="PTHR24223">
    <property type="entry name" value="ATP-BINDING CASSETTE SUB-FAMILY C"/>
    <property type="match status" value="1"/>
</dbReference>
<feature type="transmembrane region" description="Helical" evidence="10">
    <location>
        <begin position="69"/>
        <end position="91"/>
    </location>
</feature>
<dbReference type="Pfam" id="PF00664">
    <property type="entry name" value="ABC_membrane"/>
    <property type="match status" value="2"/>
</dbReference>
<feature type="transmembrane region" description="Helical" evidence="10">
    <location>
        <begin position="592"/>
        <end position="614"/>
    </location>
</feature>
<dbReference type="InterPro" id="IPR017871">
    <property type="entry name" value="ABC_transporter-like_CS"/>
</dbReference>
<dbReference type="InterPro" id="IPR044746">
    <property type="entry name" value="ABCC_6TM_D1"/>
</dbReference>
<sequence>MRHNLLTLGEFSNWQWATLNPYTLLGHFNYFPESTINTRDAPKKLSHSLFPPVLYSPHGNALNPEWVQLVGQAINAFFVLCMVIQLGQLVAQWKSPRTAAAAGASSSWLHRVKHLQLLIQVTVLSVIYALTSNELVSFSLVATVVAAGVQVLEYRLSPVALASVLLYWLVNFIFGLVILVQDVASKHKIIAPNTVNLVLEIVALVNGLIIFVLETFFYSYGDTTTSASEANLSISRVNFISYFTFSFIQPVLNKAYTTDELTMDELPNVIGNLKSDETTATLKKNWQHELRVKSHIFAKIGSILRRRKYKNTPNLLSAVYKSNASYVWGNLIFSLSDIVFSFSQPFILMKFIGFFTRYVDSEGAPHERPPVIIGYFWAFAMLFTKCADFISFNQAIILQMKLGYSIRSSLTVLIYEKSLKLSPASKKKKPTGDIVNNISVDVGRINSFTQGMSDYVTAPIKLVVCVTALFKFFGYASFFGVGAALLSAPLILLIQTAIMASFKQLMKDKDDRTSLVTEIINSAKSIKLYSWETPMLKRLNHIRNDRELQNYKRIGVIFALVQFLWGCVPFLISCACFTAFIKLYNVPLTPEIVFPALALFGLLMEPMALIPNCIMQVLEVRVSLGRLTEFMTLEEISSDQNGKIRREDAVKNGNEAVVIRNADFVWNENAAAAAVPEYKDEESEIQNEENNNNNTLALKDINFTALKGKLTCVVGKVGSGKSTLINAILGDVPVKAQTYSDNAEQQSSSPPLVETFGTIAYCPQNPWILNGTIKENILFGHKYDSEFYRKTIIACQLVPDFQALDKGDKTVVGEKGITLSGGQKARVSLARAVYARADIYLLDDVLSAVDAHVGKAITEQVLSPNGIIGNRTKVLATNSVPVLHQANDIYLLADGKIVEHGDYVTVTKKNGELAKLIKDFGRKKSEKGELSDQKCNEEIEENWKERHEVDKVQTENTLLEATETPLAASPAGVVVRRASITSFDHVYDDDEDEDVNKNENENNELSGIAEANANTTSGGTTALSEEKREKGVVSFKTFIRYIKEANYKLFIVFLICIVINILLNVGETYILRVWSNVNKERNETVDPGFFLGLYFATGALAGFVVYIGYYILWSYCIIKAAAYFHQEMAKAILRSPLSFFDTTPVGRILNRFTQDTDKIDLPLPWSLIMFLQTFIGTIVTFAVIIVTLPAMMILIAIFGLIYYYYSSRYIPTSRELQRLQSVASSPVLAIIQETLNGVDTIKAYDQEARFIHKCKKFIDQRTLVNVVNVDVDRWLSMRLQSISAATIFGAALISVLSLTGTNPITPALLGFVMTYALNVSQQLTALIRAWSIAQDNGVALERIVEYCDLPSEAPMVIEDKRPNKLWPANGAIKFKKYSTSYRQHLPPVLEDIDVAISAREKIGVVGRTGAGKSSLTLGLFRLIEATGGYIEIDDVNVSEIGLYDLRRHLTIIPQEAHTFRASVRENLDPFGEHDDAKLWQVLQLAHLKEHVEKMESDPTDEEKKGVKNPDELPKKRGLDAQIEEGGSNLSAGQKQLLCLARALLNETSKILVLDEATAAVDFQTDKIIQETIREQFKDKTILTIAHRIDTIMDSDKILVLDKGKVAEFDSPQTLLKNKDSIFYSLSKEGGYIK</sequence>
<keyword evidence="14" id="KW-1185">Reference proteome</keyword>
<dbReference type="CDD" id="cd18580">
    <property type="entry name" value="ABC_6TM_ABCC_D2"/>
    <property type="match status" value="1"/>
</dbReference>
<keyword evidence="2" id="KW-0813">Transport</keyword>
<keyword evidence="4" id="KW-0677">Repeat</keyword>
<evidence type="ECO:0000256" key="8">
    <source>
        <dbReference type="ARBA" id="ARBA00023136"/>
    </source>
</evidence>
<keyword evidence="5" id="KW-0547">Nucleotide-binding</keyword>
<evidence type="ECO:0000256" key="3">
    <source>
        <dbReference type="ARBA" id="ARBA00022692"/>
    </source>
</evidence>
<keyword evidence="8 10" id="KW-0472">Membrane</keyword>
<dbReference type="PROSITE" id="PS50929">
    <property type="entry name" value="ABC_TM1F"/>
    <property type="match status" value="2"/>
</dbReference>
<evidence type="ECO:0000313" key="13">
    <source>
        <dbReference type="EMBL" id="CAK9435734.1"/>
    </source>
</evidence>
<feature type="transmembrane region" description="Helical" evidence="10">
    <location>
        <begin position="331"/>
        <end position="352"/>
    </location>
</feature>
<dbReference type="InterPro" id="IPR003593">
    <property type="entry name" value="AAA+_ATPase"/>
</dbReference>
<protein>
    <submittedName>
        <fullName evidence="13">Uncharacterized protein</fullName>
    </submittedName>
</protein>
<feature type="domain" description="ABC transporter" evidence="11">
    <location>
        <begin position="1372"/>
        <end position="1627"/>
    </location>
</feature>
<dbReference type="CDD" id="cd03250">
    <property type="entry name" value="ABCC_MRP_domain1"/>
    <property type="match status" value="1"/>
</dbReference>
<evidence type="ECO:0000256" key="1">
    <source>
        <dbReference type="ARBA" id="ARBA00004128"/>
    </source>
</evidence>
<feature type="transmembrane region" description="Helical" evidence="10">
    <location>
        <begin position="1174"/>
        <end position="1205"/>
    </location>
</feature>
<feature type="transmembrane region" description="Helical" evidence="10">
    <location>
        <begin position="159"/>
        <end position="181"/>
    </location>
</feature>
<dbReference type="PROSITE" id="PS00211">
    <property type="entry name" value="ABC_TRANSPORTER_1"/>
    <property type="match status" value="2"/>
</dbReference>
<keyword evidence="6" id="KW-0067">ATP-binding</keyword>
<dbReference type="InterPro" id="IPR027417">
    <property type="entry name" value="P-loop_NTPase"/>
</dbReference>
<evidence type="ECO:0000256" key="2">
    <source>
        <dbReference type="ARBA" id="ARBA00022448"/>
    </source>
</evidence>
<dbReference type="SUPFAM" id="SSF90123">
    <property type="entry name" value="ABC transporter transmembrane region"/>
    <property type="match status" value="2"/>
</dbReference>
<evidence type="ECO:0000256" key="9">
    <source>
        <dbReference type="SAM" id="MobiDB-lite"/>
    </source>
</evidence>